<dbReference type="AlphaFoldDB" id="X1LZ93"/>
<comment type="caution">
    <text evidence="1">The sequence shown here is derived from an EMBL/GenBank/DDBJ whole genome shotgun (WGS) entry which is preliminary data.</text>
</comment>
<organism evidence="1">
    <name type="scientific">marine sediment metagenome</name>
    <dbReference type="NCBI Taxonomy" id="412755"/>
    <lineage>
        <taxon>unclassified sequences</taxon>
        <taxon>metagenomes</taxon>
        <taxon>ecological metagenomes</taxon>
    </lineage>
</organism>
<dbReference type="EMBL" id="BARV01006314">
    <property type="protein sequence ID" value="GAI11121.1"/>
    <property type="molecule type" value="Genomic_DNA"/>
</dbReference>
<name>X1LZ93_9ZZZZ</name>
<reference evidence="1" key="1">
    <citation type="journal article" date="2014" name="Front. Microbiol.">
        <title>High frequency of phylogenetically diverse reductive dehalogenase-homologous genes in deep subseafloor sedimentary metagenomes.</title>
        <authorList>
            <person name="Kawai M."/>
            <person name="Futagami T."/>
            <person name="Toyoda A."/>
            <person name="Takaki Y."/>
            <person name="Nishi S."/>
            <person name="Hori S."/>
            <person name="Arai W."/>
            <person name="Tsubouchi T."/>
            <person name="Morono Y."/>
            <person name="Uchiyama I."/>
            <person name="Ito T."/>
            <person name="Fujiyama A."/>
            <person name="Inagaki F."/>
            <person name="Takami H."/>
        </authorList>
    </citation>
    <scope>NUCLEOTIDE SEQUENCE</scope>
    <source>
        <strain evidence="1">Expedition CK06-06</strain>
    </source>
</reference>
<evidence type="ECO:0000313" key="1">
    <source>
        <dbReference type="EMBL" id="GAI11121.1"/>
    </source>
</evidence>
<protein>
    <submittedName>
        <fullName evidence="1">Uncharacterized protein</fullName>
    </submittedName>
</protein>
<gene>
    <name evidence="1" type="ORF">S06H3_12931</name>
</gene>
<accession>X1LZ93</accession>
<proteinExistence type="predicted"/>
<sequence>MPKGISEAGKESRKAISRYYILHWHERKNRTVKQTCSRFGITRRKFFLWKKRKKEYEKFLETLPSPEKVQKFLEKTRWYWLLSPRLKKNVKLNGEPEEYIEEFRGKRRRVKRLSGLPSWYAQLELSRSPKRWPRK</sequence>